<proteinExistence type="predicted"/>
<dbReference type="InterPro" id="IPR001433">
    <property type="entry name" value="OxRdtase_FAD/NAD-bd"/>
</dbReference>
<keyword evidence="2" id="KW-0479">Metal-binding</keyword>
<dbReference type="PANTHER" id="PTHR47354">
    <property type="entry name" value="NADH OXIDOREDUCTASE HCR"/>
    <property type="match status" value="1"/>
</dbReference>
<dbReference type="PROSITE" id="PS51384">
    <property type="entry name" value="FAD_FR"/>
    <property type="match status" value="1"/>
</dbReference>
<dbReference type="GO" id="GO:0051537">
    <property type="term" value="F:2 iron, 2 sulfur cluster binding"/>
    <property type="evidence" value="ECO:0007669"/>
    <property type="project" value="UniProtKB-KW"/>
</dbReference>
<dbReference type="PRINTS" id="PR00410">
    <property type="entry name" value="PHEHYDRXLASE"/>
</dbReference>
<gene>
    <name evidence="6" type="ORF">AVDCRST_MAG76-2013</name>
</gene>
<organism evidence="6">
    <name type="scientific">uncultured Acidimicrobiales bacterium</name>
    <dbReference type="NCBI Taxonomy" id="310071"/>
    <lineage>
        <taxon>Bacteria</taxon>
        <taxon>Bacillati</taxon>
        <taxon>Actinomycetota</taxon>
        <taxon>Acidimicrobiia</taxon>
        <taxon>Acidimicrobiales</taxon>
        <taxon>environmental samples</taxon>
    </lineage>
</organism>
<keyword evidence="2" id="KW-0408">Iron</keyword>
<name>A0A6J4IBJ6_9ACTN</name>
<feature type="region of interest" description="Disordered" evidence="4">
    <location>
        <begin position="1"/>
        <end position="61"/>
    </location>
</feature>
<sequence>MARFGRDRRAAREPEGQEPAREPPAATRAPRPGRDEPGRRPPELGERDSAVRSQRSRHYDRRAELIERTQLTSTGTIRLTFQVVDGRPFVFFPGYFVSVESEIPGGFRHSPYCILSRPGQAPIFELIVRLVDGGERSAYLGSLEVGDLLAFRGPGGHSMLPRASALDLVLLATGVGIGPLHSLSAELLESGFERSIRLFWGLRMAEDICLLDELEALAADHPGFSFQVSLSQPPPGWRGLRGRLTQSVPPLLSTLGSSEFRLVGNGAMTEEMAIALGDMGVGKEAIYREAYFNGRHQPDRATMATIRSGFVATDLLAPSALDPAELFHLERPLGSRRPPGGERD</sequence>
<dbReference type="AlphaFoldDB" id="A0A6J4IBJ6"/>
<keyword evidence="2" id="KW-0001">2Fe-2S</keyword>
<dbReference type="SUPFAM" id="SSF52343">
    <property type="entry name" value="Ferredoxin reductase-like, C-terminal NADP-linked domain"/>
    <property type="match status" value="1"/>
</dbReference>
<evidence type="ECO:0000313" key="6">
    <source>
        <dbReference type="EMBL" id="CAA9245730.1"/>
    </source>
</evidence>
<evidence type="ECO:0000259" key="5">
    <source>
        <dbReference type="PROSITE" id="PS51384"/>
    </source>
</evidence>
<accession>A0A6J4IBJ6</accession>
<dbReference type="InterPro" id="IPR039261">
    <property type="entry name" value="FNR_nucleotide-bd"/>
</dbReference>
<feature type="domain" description="FAD-binding FR-type" evidence="5">
    <location>
        <begin position="58"/>
        <end position="161"/>
    </location>
</feature>
<dbReference type="Gene3D" id="3.40.50.80">
    <property type="entry name" value="Nucleotide-binding domain of ferredoxin-NADP reductase (FNR) module"/>
    <property type="match status" value="1"/>
</dbReference>
<dbReference type="InterPro" id="IPR017938">
    <property type="entry name" value="Riboflavin_synthase-like_b-brl"/>
</dbReference>
<dbReference type="InterPro" id="IPR017927">
    <property type="entry name" value="FAD-bd_FR_type"/>
</dbReference>
<comment type="cofactor">
    <cofactor evidence="1">
        <name>FAD</name>
        <dbReference type="ChEBI" id="CHEBI:57692"/>
    </cofactor>
</comment>
<keyword evidence="3" id="KW-0411">Iron-sulfur</keyword>
<evidence type="ECO:0000256" key="1">
    <source>
        <dbReference type="ARBA" id="ARBA00001974"/>
    </source>
</evidence>
<dbReference type="InterPro" id="IPR008333">
    <property type="entry name" value="Cbr1-like_FAD-bd_dom"/>
</dbReference>
<evidence type="ECO:0000256" key="4">
    <source>
        <dbReference type="SAM" id="MobiDB-lite"/>
    </source>
</evidence>
<reference evidence="6" key="1">
    <citation type="submission" date="2020-02" db="EMBL/GenBank/DDBJ databases">
        <authorList>
            <person name="Meier V. D."/>
        </authorList>
    </citation>
    <scope>NUCLEOTIDE SEQUENCE</scope>
    <source>
        <strain evidence="6">AVDCRST_MAG76</strain>
    </source>
</reference>
<dbReference type="SUPFAM" id="SSF63380">
    <property type="entry name" value="Riboflavin synthase domain-like"/>
    <property type="match status" value="1"/>
</dbReference>
<feature type="compositionally biased region" description="Basic and acidic residues" evidence="4">
    <location>
        <begin position="1"/>
        <end position="21"/>
    </location>
</feature>
<evidence type="ECO:0000256" key="3">
    <source>
        <dbReference type="ARBA" id="ARBA00023014"/>
    </source>
</evidence>
<dbReference type="InterPro" id="IPR050415">
    <property type="entry name" value="MRET"/>
</dbReference>
<feature type="compositionally biased region" description="Basic and acidic residues" evidence="4">
    <location>
        <begin position="32"/>
        <end position="50"/>
    </location>
</feature>
<dbReference type="GO" id="GO:0016491">
    <property type="term" value="F:oxidoreductase activity"/>
    <property type="evidence" value="ECO:0007669"/>
    <property type="project" value="InterPro"/>
</dbReference>
<dbReference type="Gene3D" id="2.40.30.10">
    <property type="entry name" value="Translation factors"/>
    <property type="match status" value="1"/>
</dbReference>
<dbReference type="PANTHER" id="PTHR47354:SF5">
    <property type="entry name" value="PROTEIN RFBI"/>
    <property type="match status" value="1"/>
</dbReference>
<dbReference type="EMBL" id="CADCSZ010000124">
    <property type="protein sequence ID" value="CAA9245730.1"/>
    <property type="molecule type" value="Genomic_DNA"/>
</dbReference>
<dbReference type="Pfam" id="PF00970">
    <property type="entry name" value="FAD_binding_6"/>
    <property type="match status" value="1"/>
</dbReference>
<dbReference type="Pfam" id="PF00175">
    <property type="entry name" value="NAD_binding_1"/>
    <property type="match status" value="1"/>
</dbReference>
<protein>
    <recommendedName>
        <fullName evidence="5">FAD-binding FR-type domain-containing protein</fullName>
    </recommendedName>
</protein>
<evidence type="ECO:0000256" key="2">
    <source>
        <dbReference type="ARBA" id="ARBA00022714"/>
    </source>
</evidence>